<dbReference type="AlphaFoldDB" id="A0A317WE85"/>
<evidence type="ECO:0000256" key="1">
    <source>
        <dbReference type="SAM" id="Phobius"/>
    </source>
</evidence>
<evidence type="ECO:0000313" key="3">
    <source>
        <dbReference type="Proteomes" id="UP000246702"/>
    </source>
</evidence>
<dbReference type="GeneID" id="37107643"/>
<gene>
    <name evidence="2" type="ORF">BO94DRAFT_110480</name>
</gene>
<keyword evidence="3" id="KW-1185">Reference proteome</keyword>
<proteinExistence type="predicted"/>
<dbReference type="EMBL" id="MSFK01000017">
    <property type="protein sequence ID" value="PWY84693.1"/>
    <property type="molecule type" value="Genomic_DNA"/>
</dbReference>
<evidence type="ECO:0000313" key="2">
    <source>
        <dbReference type="EMBL" id="PWY84693.1"/>
    </source>
</evidence>
<feature type="transmembrane region" description="Helical" evidence="1">
    <location>
        <begin position="92"/>
        <end position="112"/>
    </location>
</feature>
<protein>
    <submittedName>
        <fullName evidence="2">Uncharacterized protein</fullName>
    </submittedName>
</protein>
<keyword evidence="1" id="KW-1133">Transmembrane helix</keyword>
<comment type="caution">
    <text evidence="2">The sequence shown here is derived from an EMBL/GenBank/DDBJ whole genome shotgun (WGS) entry which is preliminary data.</text>
</comment>
<name>A0A317WE85_9EURO</name>
<organism evidence="2 3">
    <name type="scientific">Aspergillus sclerotioniger CBS 115572</name>
    <dbReference type="NCBI Taxonomy" id="1450535"/>
    <lineage>
        <taxon>Eukaryota</taxon>
        <taxon>Fungi</taxon>
        <taxon>Dikarya</taxon>
        <taxon>Ascomycota</taxon>
        <taxon>Pezizomycotina</taxon>
        <taxon>Eurotiomycetes</taxon>
        <taxon>Eurotiomycetidae</taxon>
        <taxon>Eurotiales</taxon>
        <taxon>Aspergillaceae</taxon>
        <taxon>Aspergillus</taxon>
        <taxon>Aspergillus subgen. Circumdati</taxon>
    </lineage>
</organism>
<dbReference type="RefSeq" id="XP_025466618.1">
    <property type="nucleotide sequence ID" value="XM_025605500.1"/>
</dbReference>
<feature type="transmembrane region" description="Helical" evidence="1">
    <location>
        <begin position="132"/>
        <end position="151"/>
    </location>
</feature>
<feature type="transmembrane region" description="Helical" evidence="1">
    <location>
        <begin position="20"/>
        <end position="42"/>
    </location>
</feature>
<keyword evidence="1" id="KW-0472">Membrane</keyword>
<keyword evidence="1" id="KW-0812">Transmembrane</keyword>
<sequence>MTGLILHAPGDPLEQPLFTWFLLILSLFLPFSFFCCLCSLAVRDPYDTSTVPKPDRTPTLGSQIHVTVLYKYLTKPPTEIPRLLFSSLSFDFILFYFFQFFLGLFQLASIFGPFSLPSLKRAIILSRVLFHYYYYIFILFFPLLSLIHTYTHPSTLPFFFFALDPLFSLFE</sequence>
<dbReference type="Proteomes" id="UP000246702">
    <property type="component" value="Unassembled WGS sequence"/>
</dbReference>
<reference evidence="2 3" key="1">
    <citation type="submission" date="2016-12" db="EMBL/GenBank/DDBJ databases">
        <title>The genomes of Aspergillus section Nigri reveals drivers in fungal speciation.</title>
        <authorList>
            <consortium name="DOE Joint Genome Institute"/>
            <person name="Vesth T.C."/>
            <person name="Nybo J."/>
            <person name="Theobald S."/>
            <person name="Brandl J."/>
            <person name="Frisvad J.C."/>
            <person name="Nielsen K.F."/>
            <person name="Lyhne E.K."/>
            <person name="Kogle M.E."/>
            <person name="Kuo A."/>
            <person name="Riley R."/>
            <person name="Clum A."/>
            <person name="Nolan M."/>
            <person name="Lipzen A."/>
            <person name="Salamov A."/>
            <person name="Henrissat B."/>
            <person name="Wiebenga A."/>
            <person name="De Vries R.P."/>
            <person name="Grigoriev I.V."/>
            <person name="Mortensen U.H."/>
            <person name="Andersen M.R."/>
            <person name="Baker S.E."/>
        </authorList>
    </citation>
    <scope>NUCLEOTIDE SEQUENCE [LARGE SCALE GENOMIC DNA]</scope>
    <source>
        <strain evidence="2 3">CBS 115572</strain>
    </source>
</reference>
<accession>A0A317WE85</accession>